<feature type="region of interest" description="Disordered" evidence="2">
    <location>
        <begin position="33"/>
        <end position="129"/>
    </location>
</feature>
<dbReference type="InParanoid" id="A0A6P8QR37"/>
<feature type="region of interest" description="Disordered" evidence="2">
    <location>
        <begin position="143"/>
        <end position="230"/>
    </location>
</feature>
<feature type="compositionally biased region" description="Basic residues" evidence="2">
    <location>
        <begin position="112"/>
        <end position="122"/>
    </location>
</feature>
<gene>
    <name evidence="5" type="primary">PRR14</name>
</gene>
<name>A0A6P8QR37_GEOSA</name>
<dbReference type="InterPro" id="IPR028149">
    <property type="entry name" value="Tantalus-like"/>
</dbReference>
<dbReference type="Pfam" id="PF15386">
    <property type="entry name" value="Tantalus"/>
    <property type="match status" value="1"/>
</dbReference>
<feature type="compositionally biased region" description="Basic residues" evidence="2">
    <location>
        <begin position="576"/>
        <end position="585"/>
    </location>
</feature>
<feature type="region of interest" description="Disordered" evidence="2">
    <location>
        <begin position="559"/>
        <end position="585"/>
    </location>
</feature>
<feature type="compositionally biased region" description="Basic and acidic residues" evidence="2">
    <location>
        <begin position="66"/>
        <end position="82"/>
    </location>
</feature>
<dbReference type="GeneID" id="117360699"/>
<reference evidence="5" key="1">
    <citation type="submission" date="2025-08" db="UniProtKB">
        <authorList>
            <consortium name="RefSeq"/>
        </authorList>
    </citation>
    <scope>IDENTIFICATION</scope>
</reference>
<evidence type="ECO:0000256" key="2">
    <source>
        <dbReference type="SAM" id="MobiDB-lite"/>
    </source>
</evidence>
<feature type="compositionally biased region" description="Polar residues" evidence="2">
    <location>
        <begin position="197"/>
        <end position="206"/>
    </location>
</feature>
<evidence type="ECO:0000259" key="3">
    <source>
        <dbReference type="Pfam" id="PF15386"/>
    </source>
</evidence>
<feature type="region of interest" description="Disordered" evidence="2">
    <location>
        <begin position="674"/>
        <end position="696"/>
    </location>
</feature>
<dbReference type="RefSeq" id="XP_033800822.1">
    <property type="nucleotide sequence ID" value="XM_033944931.1"/>
</dbReference>
<dbReference type="PANTHER" id="PTHR14522">
    <property type="entry name" value="EMO2-RELATED"/>
    <property type="match status" value="1"/>
</dbReference>
<evidence type="ECO:0000313" key="4">
    <source>
        <dbReference type="Proteomes" id="UP000515159"/>
    </source>
</evidence>
<keyword evidence="1" id="KW-0597">Phosphoprotein</keyword>
<feature type="compositionally biased region" description="Low complexity" evidence="2">
    <location>
        <begin position="156"/>
        <end position="167"/>
    </location>
</feature>
<keyword evidence="4" id="KW-1185">Reference proteome</keyword>
<dbReference type="KEGG" id="gsh:117360699"/>
<evidence type="ECO:0000313" key="5">
    <source>
        <dbReference type="RefSeq" id="XP_033800822.1"/>
    </source>
</evidence>
<feature type="domain" description="Tantalus-like" evidence="3">
    <location>
        <begin position="593"/>
        <end position="650"/>
    </location>
</feature>
<protein>
    <submittedName>
        <fullName evidence="5">Proline-rich protein 14</fullName>
    </submittedName>
</protein>
<dbReference type="InterPro" id="IPR026320">
    <property type="entry name" value="PRR14"/>
</dbReference>
<sequence>MDCSPAELKLEKGLHLSPISTLTRAQRRHRQIIYRPSAEDQEGPLLELQFPRKQDKPSTTPHNTAGRREAFRSSHSGHLGEKLEEEDVSGSKRRKRSKSNCLASGDSVGGWQKKRRRWRKKLTTQASPIETTRHSLAVVLQDLAGQEPEEEKVEDSTYLESTEESSSGNQLTLRSQSEETEYWHPVTKLPRRELTGEANQESSSIKRATPELQLLTPPVGDSSSQETGSKCHQGWRIGPLFHSMRCKLETFAEILLTPVKNKWALSDSTNDLTHSDSLLPTASGAISSPLREVKLCTEREGTVVLQDEVIVQDPLPGAQVITAQPGMNIEVKIAISEPQASSSSSPPCSIQEFPLLLHRRRRRRESGEVSCRPPIRQWRSQSSWQDCSFVDKEKEPTSDPQPLLFQPRLGRSYSCPNFPSVASSPTSFLFAGSLRPSQSSRQRRHTICSMEVSREFRHNTFTLPCLKKEVFPFSTGGTPRLQHCSLSPIMSLPCSEPSPVEPSLDHVLSRVSSLHQVTPHRGSQTWAALDHMQPGPSKSEPLTNEGQLSLQLLEESSLSDSEIKHMDSSKSGSKGKVSRFRIRKRPAKQLSNLTPMGLPKPVRLNKTEFSLEEIYTNKNYKTPTEKRSFETIFEEPLERNGDLVFTSQRKIKRLMEFHDGSIPRKRKTRLKARPVTGVGGGRMQRRRQQSEASKPDLEALLRHRLDELDALFADEEL</sequence>
<dbReference type="Proteomes" id="UP000515159">
    <property type="component" value="Chromosome 5"/>
</dbReference>
<dbReference type="PANTHER" id="PTHR14522:SF2">
    <property type="entry name" value="PROLINE-RICH PROTEIN 14"/>
    <property type="match status" value="1"/>
</dbReference>
<accession>A0A6P8QR37</accession>
<organism evidence="4 5">
    <name type="scientific">Geotrypetes seraphini</name>
    <name type="common">Gaboon caecilian</name>
    <name type="synonym">Caecilia seraphini</name>
    <dbReference type="NCBI Taxonomy" id="260995"/>
    <lineage>
        <taxon>Eukaryota</taxon>
        <taxon>Metazoa</taxon>
        <taxon>Chordata</taxon>
        <taxon>Craniata</taxon>
        <taxon>Vertebrata</taxon>
        <taxon>Euteleostomi</taxon>
        <taxon>Amphibia</taxon>
        <taxon>Gymnophiona</taxon>
        <taxon>Geotrypetes</taxon>
    </lineage>
</organism>
<proteinExistence type="predicted"/>
<feature type="region of interest" description="Disordered" evidence="2">
    <location>
        <begin position="522"/>
        <end position="544"/>
    </location>
</feature>
<dbReference type="OrthoDB" id="6163216at2759"/>
<feature type="compositionally biased region" description="Polar residues" evidence="2">
    <location>
        <begin position="221"/>
        <end position="230"/>
    </location>
</feature>
<dbReference type="CTD" id="78994"/>
<dbReference type="AlphaFoldDB" id="A0A6P8QR37"/>
<evidence type="ECO:0000256" key="1">
    <source>
        <dbReference type="ARBA" id="ARBA00022553"/>
    </source>
</evidence>